<dbReference type="RefSeq" id="XP_018330406.1">
    <property type="nucleotide sequence ID" value="XM_018474904.1"/>
</dbReference>
<dbReference type="InterPro" id="IPR050561">
    <property type="entry name" value="PTP"/>
</dbReference>
<dbReference type="InterPro" id="IPR000387">
    <property type="entry name" value="Tyr_Pase_dom"/>
</dbReference>
<dbReference type="GO" id="GO:0060271">
    <property type="term" value="P:cilium assembly"/>
    <property type="evidence" value="ECO:0007669"/>
    <property type="project" value="InterPro"/>
</dbReference>
<dbReference type="InParanoid" id="A0A1W4X2Q8"/>
<keyword evidence="2" id="KW-0378">Hydrolase</keyword>
<keyword evidence="3" id="KW-0904">Protein phosphatase</keyword>
<evidence type="ECO:0000256" key="4">
    <source>
        <dbReference type="ARBA" id="ARBA00056295"/>
    </source>
</evidence>
<evidence type="ECO:0000259" key="7">
    <source>
        <dbReference type="PROSITE" id="PS50054"/>
    </source>
</evidence>
<dbReference type="PROSITE" id="PS00383">
    <property type="entry name" value="TYR_PHOSPHATASE_1"/>
    <property type="match status" value="1"/>
</dbReference>
<keyword evidence="9" id="KW-1185">Reference proteome</keyword>
<evidence type="ECO:0000256" key="5">
    <source>
        <dbReference type="ARBA" id="ARBA00060867"/>
    </source>
</evidence>
<dbReference type="GO" id="GO:0004725">
    <property type="term" value="F:protein tyrosine phosphatase activity"/>
    <property type="evidence" value="ECO:0007669"/>
    <property type="project" value="InterPro"/>
</dbReference>
<dbReference type="SMART" id="SM00195">
    <property type="entry name" value="DSPc"/>
    <property type="match status" value="1"/>
</dbReference>
<dbReference type="PROSITE" id="PS50056">
    <property type="entry name" value="TYR_PHOSPHATASE_2"/>
    <property type="match status" value="1"/>
</dbReference>
<reference evidence="10" key="1">
    <citation type="submission" date="2025-08" db="UniProtKB">
        <authorList>
            <consortium name="RefSeq"/>
        </authorList>
    </citation>
    <scope>IDENTIFICATION</scope>
    <source>
        <tissue evidence="10">Entire body</tissue>
    </source>
</reference>
<dbReference type="Proteomes" id="UP000192223">
    <property type="component" value="Unplaced"/>
</dbReference>
<evidence type="ECO:0000256" key="6">
    <source>
        <dbReference type="ARBA" id="ARBA00072096"/>
    </source>
</evidence>
<proteinExistence type="inferred from homology"/>
<comment type="similarity">
    <text evidence="5">Belongs to the protein-tyrosine phosphatase family. Non-receptor class PTPDC1 subfamily.</text>
</comment>
<dbReference type="SUPFAM" id="SSF52799">
    <property type="entry name" value="(Phosphotyrosine protein) phosphatases II"/>
    <property type="match status" value="1"/>
</dbReference>
<dbReference type="SMART" id="SM00404">
    <property type="entry name" value="PTPc_motif"/>
    <property type="match status" value="1"/>
</dbReference>
<dbReference type="InterPro" id="IPR020422">
    <property type="entry name" value="TYR_PHOSPHATASE_DUAL_dom"/>
</dbReference>
<keyword evidence="1" id="KW-0970">Cilium biogenesis/degradation</keyword>
<dbReference type="KEGG" id="apln:108740545"/>
<dbReference type="CDD" id="cd14506">
    <property type="entry name" value="PTP_PTPDC1"/>
    <property type="match status" value="1"/>
</dbReference>
<dbReference type="InterPro" id="IPR049573">
    <property type="entry name" value="PTPDC1_PTP"/>
</dbReference>
<dbReference type="InterPro" id="IPR008936">
    <property type="entry name" value="Rho_GTPase_activation_prot"/>
</dbReference>
<dbReference type="InterPro" id="IPR000340">
    <property type="entry name" value="Dual-sp_phosphatase_cat-dom"/>
</dbReference>
<dbReference type="FunFam" id="3.90.190.10:FF:000027">
    <property type="entry name" value="Protein tyrosine phosphatase domain containing 1"/>
    <property type="match status" value="1"/>
</dbReference>
<dbReference type="AlphaFoldDB" id="A0A1W4X2Q8"/>
<protein>
    <recommendedName>
        <fullName evidence="6">Protein tyrosine phosphatase domain-containing protein 1</fullName>
    </recommendedName>
</protein>
<gene>
    <name evidence="10" type="primary">LOC108740545</name>
</gene>
<dbReference type="Pfam" id="PF00782">
    <property type="entry name" value="DSPc"/>
    <property type="match status" value="1"/>
</dbReference>
<dbReference type="GeneID" id="108740545"/>
<comment type="function">
    <text evidence="4">May play roles in cilia formation and/or maintenance.</text>
</comment>
<accession>A0A1W4X2Q8</accession>
<evidence type="ECO:0000313" key="9">
    <source>
        <dbReference type="Proteomes" id="UP000192223"/>
    </source>
</evidence>
<dbReference type="InterPro" id="IPR029021">
    <property type="entry name" value="Prot-tyrosine_phosphatase-like"/>
</dbReference>
<dbReference type="STRING" id="224129.A0A1W4X2Q8"/>
<dbReference type="OrthoDB" id="542013at2759"/>
<evidence type="ECO:0000256" key="2">
    <source>
        <dbReference type="ARBA" id="ARBA00022801"/>
    </source>
</evidence>
<evidence type="ECO:0000313" key="10">
    <source>
        <dbReference type="RefSeq" id="XP_018330406.1"/>
    </source>
</evidence>
<sequence>MENDLKSKAASKDAEIITPNYTKLSENLRKITPQRLQCSIFCGGSHCKYENPEHWDSDNLIIDGIFSNWITEDILAMARPSTSLVIQKNVIQQFHRLGIKSIINLQCPGEHSSCGKPLEDSGFTYDPSVFMKNDIYYYNFAWEDYGDIGLSALINMVKVLAFAITEGRVAIHCHAGLGRTGVLIASYLVYSLRVNANEAIKYVRLKRPGSVQTRGQIISVRHFAQFILPLTVTFHVRESIIKEKYMNPFTVQRYLYRQKIVLHGYQERKFKYFPMIIHIICERILQLCNRKTLEFDSLENHLTINFLCERNNENIKRHESIFSVKSALTDSELSSSVSSNEMFDINNDLPAGASCSETEKENDTPKHSVSFNDFTSLDENSAELLPIDKIFEETHKQILENEVVESFLTTDEIVESLLMDFSKTSEEFKSYVVKVKKYVNSYQHGYCRIVHEIDPKVLACLLFDWLEDLKSPILNQDELEKIVINYCQPEKCLKLLAMEHGFIIEYLLRFIKKVYPLNDDIQKKIFKRITAALGHQAVSFDDKILPAEKGFRKMRDGTLNCILQLYESLLDIIAT</sequence>
<evidence type="ECO:0000256" key="1">
    <source>
        <dbReference type="ARBA" id="ARBA00022794"/>
    </source>
</evidence>
<dbReference type="Gene3D" id="3.90.190.10">
    <property type="entry name" value="Protein tyrosine phosphatase superfamily"/>
    <property type="match status" value="1"/>
</dbReference>
<dbReference type="PANTHER" id="PTHR23339">
    <property type="entry name" value="TYROSINE SPECIFIC PROTEIN PHOSPHATASE AND DUAL SPECIFICITY PROTEIN PHOSPHATASE"/>
    <property type="match status" value="1"/>
</dbReference>
<dbReference type="PROSITE" id="PS50054">
    <property type="entry name" value="TYR_PHOSPHATASE_DUAL"/>
    <property type="match status" value="1"/>
</dbReference>
<feature type="domain" description="Tyrosine specific protein phosphatases" evidence="8">
    <location>
        <begin position="151"/>
        <end position="218"/>
    </location>
</feature>
<evidence type="ECO:0000256" key="3">
    <source>
        <dbReference type="ARBA" id="ARBA00022912"/>
    </source>
</evidence>
<dbReference type="InterPro" id="IPR003595">
    <property type="entry name" value="Tyr_Pase_cat"/>
</dbReference>
<dbReference type="InterPro" id="IPR016130">
    <property type="entry name" value="Tyr_Pase_AS"/>
</dbReference>
<dbReference type="SUPFAM" id="SSF48350">
    <property type="entry name" value="GTPase activation domain, GAP"/>
    <property type="match status" value="1"/>
</dbReference>
<evidence type="ECO:0000259" key="8">
    <source>
        <dbReference type="PROSITE" id="PS50056"/>
    </source>
</evidence>
<feature type="domain" description="Tyrosine-protein phosphatase" evidence="7">
    <location>
        <begin position="65"/>
        <end position="230"/>
    </location>
</feature>
<organism evidence="9 10">
    <name type="scientific">Agrilus planipennis</name>
    <name type="common">Emerald ash borer</name>
    <name type="synonym">Agrilus marcopoli</name>
    <dbReference type="NCBI Taxonomy" id="224129"/>
    <lineage>
        <taxon>Eukaryota</taxon>
        <taxon>Metazoa</taxon>
        <taxon>Ecdysozoa</taxon>
        <taxon>Arthropoda</taxon>
        <taxon>Hexapoda</taxon>
        <taxon>Insecta</taxon>
        <taxon>Pterygota</taxon>
        <taxon>Neoptera</taxon>
        <taxon>Endopterygota</taxon>
        <taxon>Coleoptera</taxon>
        <taxon>Polyphaga</taxon>
        <taxon>Elateriformia</taxon>
        <taxon>Buprestoidea</taxon>
        <taxon>Buprestidae</taxon>
        <taxon>Agrilinae</taxon>
        <taxon>Agrilus</taxon>
    </lineage>
</organism>
<name>A0A1W4X2Q8_AGRPL</name>